<gene>
    <name evidence="5 8" type="primary">truB</name>
    <name evidence="8" type="ORF">GCM10011309_26870</name>
</gene>
<evidence type="ECO:0000256" key="1">
    <source>
        <dbReference type="ARBA" id="ARBA00000385"/>
    </source>
</evidence>
<evidence type="ECO:0000256" key="5">
    <source>
        <dbReference type="HAMAP-Rule" id="MF_01080"/>
    </source>
</evidence>
<dbReference type="PANTHER" id="PTHR13767:SF2">
    <property type="entry name" value="PSEUDOURIDYLATE SYNTHASE TRUB1"/>
    <property type="match status" value="1"/>
</dbReference>
<evidence type="ECO:0000256" key="3">
    <source>
        <dbReference type="ARBA" id="ARBA00022694"/>
    </source>
</evidence>
<evidence type="ECO:0000256" key="4">
    <source>
        <dbReference type="ARBA" id="ARBA00023235"/>
    </source>
</evidence>
<dbReference type="Pfam" id="PF01509">
    <property type="entry name" value="TruB_N"/>
    <property type="match status" value="1"/>
</dbReference>
<dbReference type="GO" id="GO:0003723">
    <property type="term" value="F:RNA binding"/>
    <property type="evidence" value="ECO:0007669"/>
    <property type="project" value="InterPro"/>
</dbReference>
<feature type="active site" description="Nucleophile" evidence="5">
    <location>
        <position position="51"/>
    </location>
</feature>
<dbReference type="AlphaFoldDB" id="A0A918NJI3"/>
<dbReference type="InterPro" id="IPR020103">
    <property type="entry name" value="PsdUridine_synth_cat_dom_sf"/>
</dbReference>
<reference evidence="8 9" key="1">
    <citation type="journal article" date="2014" name="Int. J. Syst. Evol. Microbiol.">
        <title>Complete genome sequence of Corynebacterium casei LMG S-19264T (=DSM 44701T), isolated from a smear-ripened cheese.</title>
        <authorList>
            <consortium name="US DOE Joint Genome Institute (JGI-PGF)"/>
            <person name="Walter F."/>
            <person name="Albersmeier A."/>
            <person name="Kalinowski J."/>
            <person name="Ruckert C."/>
        </authorList>
    </citation>
    <scope>NUCLEOTIDE SEQUENCE [LARGE SCALE GENOMIC DNA]</scope>
    <source>
        <strain evidence="8 9">KCTC 23968</strain>
    </source>
</reference>
<name>A0A918NJI3_9PROT</name>
<comment type="similarity">
    <text evidence="2 5">Belongs to the pseudouridine synthase TruB family. Type 1 subfamily.</text>
</comment>
<organism evidence="8 9">
    <name type="scientific">Litorimonas cladophorae</name>
    <dbReference type="NCBI Taxonomy" id="1220491"/>
    <lineage>
        <taxon>Bacteria</taxon>
        <taxon>Pseudomonadati</taxon>
        <taxon>Pseudomonadota</taxon>
        <taxon>Alphaproteobacteria</taxon>
        <taxon>Maricaulales</taxon>
        <taxon>Robiginitomaculaceae</taxon>
    </lineage>
</organism>
<dbReference type="GO" id="GO:0160148">
    <property type="term" value="F:tRNA pseudouridine(55) synthase activity"/>
    <property type="evidence" value="ECO:0007669"/>
    <property type="project" value="UniProtKB-EC"/>
</dbReference>
<comment type="function">
    <text evidence="5">Responsible for synthesis of pseudouridine from uracil-55 in the psi GC loop of transfer RNAs.</text>
</comment>
<evidence type="ECO:0000313" key="9">
    <source>
        <dbReference type="Proteomes" id="UP000600865"/>
    </source>
</evidence>
<dbReference type="InterPro" id="IPR014780">
    <property type="entry name" value="tRNA_psdUridine_synth_TruB"/>
</dbReference>
<dbReference type="CDD" id="cd02573">
    <property type="entry name" value="PseudoU_synth_EcTruB"/>
    <property type="match status" value="1"/>
</dbReference>
<comment type="catalytic activity">
    <reaction evidence="1 5">
        <text>uridine(55) in tRNA = pseudouridine(55) in tRNA</text>
        <dbReference type="Rhea" id="RHEA:42532"/>
        <dbReference type="Rhea" id="RHEA-COMP:10101"/>
        <dbReference type="Rhea" id="RHEA-COMP:10102"/>
        <dbReference type="ChEBI" id="CHEBI:65314"/>
        <dbReference type="ChEBI" id="CHEBI:65315"/>
        <dbReference type="EC" id="5.4.99.25"/>
    </reaction>
</comment>
<dbReference type="EMBL" id="BMYV01000003">
    <property type="protein sequence ID" value="GGX75276.1"/>
    <property type="molecule type" value="Genomic_DNA"/>
</dbReference>
<dbReference type="SUPFAM" id="SSF55120">
    <property type="entry name" value="Pseudouridine synthase"/>
    <property type="match status" value="1"/>
</dbReference>
<comment type="caution">
    <text evidence="8">The sequence shown here is derived from an EMBL/GenBank/DDBJ whole genome shotgun (WGS) entry which is preliminary data.</text>
</comment>
<keyword evidence="4 5" id="KW-0413">Isomerase</keyword>
<evidence type="ECO:0000313" key="8">
    <source>
        <dbReference type="EMBL" id="GGX75276.1"/>
    </source>
</evidence>
<dbReference type="EC" id="5.4.99.25" evidence="5"/>
<dbReference type="GO" id="GO:1990481">
    <property type="term" value="P:mRNA pseudouridine synthesis"/>
    <property type="evidence" value="ECO:0007669"/>
    <property type="project" value="TreeGrafter"/>
</dbReference>
<proteinExistence type="inferred from homology"/>
<accession>A0A918NJI3</accession>
<dbReference type="InterPro" id="IPR032819">
    <property type="entry name" value="TruB_C"/>
</dbReference>
<dbReference type="Gene3D" id="3.30.2350.10">
    <property type="entry name" value="Pseudouridine synthase"/>
    <property type="match status" value="1"/>
</dbReference>
<dbReference type="InterPro" id="IPR002501">
    <property type="entry name" value="PsdUridine_synth_N"/>
</dbReference>
<keyword evidence="9" id="KW-1185">Reference proteome</keyword>
<dbReference type="HAMAP" id="MF_01080">
    <property type="entry name" value="TruB_bact"/>
    <property type="match status" value="1"/>
</dbReference>
<dbReference type="Proteomes" id="UP000600865">
    <property type="component" value="Unassembled WGS sequence"/>
</dbReference>
<dbReference type="GO" id="GO:0031119">
    <property type="term" value="P:tRNA pseudouridine synthesis"/>
    <property type="evidence" value="ECO:0007669"/>
    <property type="project" value="UniProtKB-UniRule"/>
</dbReference>
<feature type="domain" description="Pseudouridine synthase II N-terminal" evidence="6">
    <location>
        <begin position="36"/>
        <end position="183"/>
    </location>
</feature>
<evidence type="ECO:0000259" key="7">
    <source>
        <dbReference type="Pfam" id="PF16198"/>
    </source>
</evidence>
<feature type="domain" description="tRNA pseudouridylate synthase B C-terminal" evidence="7">
    <location>
        <begin position="184"/>
        <end position="230"/>
    </location>
</feature>
<sequence>MDPNGRKRKKGNPVHGWVVLDKPYGVGSTPMVSKMKWLFQAQKAGHAGTLDPLASGILPIALGEATKTVPFMMDAAKSYMFEITWGETRATQDAEGDVTASSDVRPTESDIRAALPQFIGEIEQAPPKFSAIKIDGKRAYDLARAGEAVEMKPRPVRVDHFDLVKTTPDTAVFEVDCGKGTYIRSLARDLAVELGACGYVSVLRRTRVGPFGLAQSITLDALEDMCEVARVSEGLHPVTTALDDIPVLAITADQAVDLRHGRGITAPPNSPDLVQMDDFIRAELDGVLISLCSPQDGLFIPKRVFNM</sequence>
<dbReference type="PANTHER" id="PTHR13767">
    <property type="entry name" value="TRNA-PSEUDOURIDINE SYNTHASE"/>
    <property type="match status" value="1"/>
</dbReference>
<dbReference type="RefSeq" id="WP_189587061.1">
    <property type="nucleotide sequence ID" value="NZ_BMYV01000003.1"/>
</dbReference>
<dbReference type="NCBIfam" id="TIGR00431">
    <property type="entry name" value="TruB"/>
    <property type="match status" value="1"/>
</dbReference>
<evidence type="ECO:0000259" key="6">
    <source>
        <dbReference type="Pfam" id="PF01509"/>
    </source>
</evidence>
<protein>
    <recommendedName>
        <fullName evidence="5">tRNA pseudouridine synthase B</fullName>
        <ecNumber evidence="5">5.4.99.25</ecNumber>
    </recommendedName>
    <alternativeName>
        <fullName evidence="5">tRNA pseudouridine(55) synthase</fullName>
        <shortName evidence="5">Psi55 synthase</shortName>
    </alternativeName>
    <alternativeName>
        <fullName evidence="5">tRNA pseudouridylate synthase</fullName>
    </alternativeName>
    <alternativeName>
        <fullName evidence="5">tRNA-uridine isomerase</fullName>
    </alternativeName>
</protein>
<keyword evidence="3 5" id="KW-0819">tRNA processing</keyword>
<dbReference type="Pfam" id="PF16198">
    <property type="entry name" value="TruB_C_2"/>
    <property type="match status" value="1"/>
</dbReference>
<evidence type="ECO:0000256" key="2">
    <source>
        <dbReference type="ARBA" id="ARBA00005642"/>
    </source>
</evidence>